<keyword evidence="10" id="KW-1185">Reference proteome</keyword>
<evidence type="ECO:0000256" key="3">
    <source>
        <dbReference type="ARBA" id="ARBA00022448"/>
    </source>
</evidence>
<evidence type="ECO:0000313" key="10">
    <source>
        <dbReference type="Proteomes" id="UP000309038"/>
    </source>
</evidence>
<feature type="region of interest" description="Disordered" evidence="7">
    <location>
        <begin position="650"/>
        <end position="730"/>
    </location>
</feature>
<protein>
    <recommendedName>
        <fullName evidence="8">Clathrin/coatomer adaptor adaptin-like N-terminal domain-containing protein</fullName>
    </recommendedName>
</protein>
<keyword evidence="6" id="KW-0472">Membrane</keyword>
<dbReference type="Gene3D" id="1.25.10.10">
    <property type="entry name" value="Leucine-rich Repeat Variant"/>
    <property type="match status" value="3"/>
</dbReference>
<evidence type="ECO:0000313" key="9">
    <source>
        <dbReference type="EMBL" id="THH00003.1"/>
    </source>
</evidence>
<evidence type="ECO:0000256" key="4">
    <source>
        <dbReference type="ARBA" id="ARBA00022737"/>
    </source>
</evidence>
<keyword evidence="4" id="KW-0677">Repeat</keyword>
<dbReference type="InterPro" id="IPR016024">
    <property type="entry name" value="ARM-type_fold"/>
</dbReference>
<feature type="compositionally biased region" description="Low complexity" evidence="7">
    <location>
        <begin position="660"/>
        <end position="673"/>
    </location>
</feature>
<comment type="similarity">
    <text evidence="2">Belongs to the adaptor complexes large subunit family.</text>
</comment>
<comment type="subcellular location">
    <subcellularLocation>
        <location evidence="1">Endomembrane system</location>
    </subcellularLocation>
</comment>
<evidence type="ECO:0000256" key="6">
    <source>
        <dbReference type="ARBA" id="ARBA00023136"/>
    </source>
</evidence>
<feature type="compositionally biased region" description="Polar residues" evidence="7">
    <location>
        <begin position="619"/>
        <end position="636"/>
    </location>
</feature>
<dbReference type="PANTHER" id="PTHR22781">
    <property type="entry name" value="DELTA ADAPTIN-RELATED"/>
    <property type="match status" value="1"/>
</dbReference>
<dbReference type="EMBL" id="SGPJ01000062">
    <property type="protein sequence ID" value="THH00003.1"/>
    <property type="molecule type" value="Genomic_DNA"/>
</dbReference>
<evidence type="ECO:0000256" key="5">
    <source>
        <dbReference type="ARBA" id="ARBA00022927"/>
    </source>
</evidence>
<evidence type="ECO:0000259" key="8">
    <source>
        <dbReference type="Pfam" id="PF01602"/>
    </source>
</evidence>
<dbReference type="GO" id="GO:0030123">
    <property type="term" value="C:AP-3 adaptor complex"/>
    <property type="evidence" value="ECO:0007669"/>
    <property type="project" value="InterPro"/>
</dbReference>
<evidence type="ECO:0000256" key="1">
    <source>
        <dbReference type="ARBA" id="ARBA00004308"/>
    </source>
</evidence>
<dbReference type="PANTHER" id="PTHR22781:SF12">
    <property type="entry name" value="AP-3 COMPLEX SUBUNIT DELTA-1"/>
    <property type="match status" value="1"/>
</dbReference>
<keyword evidence="3" id="KW-0813">Transport</keyword>
<evidence type="ECO:0000256" key="7">
    <source>
        <dbReference type="SAM" id="MobiDB-lite"/>
    </source>
</evidence>
<evidence type="ECO:0000256" key="2">
    <source>
        <dbReference type="ARBA" id="ARBA00006613"/>
    </source>
</evidence>
<feature type="domain" description="Clathrin/coatomer adaptor adaptin-like N-terminal" evidence="8">
    <location>
        <begin position="20"/>
        <end position="169"/>
    </location>
</feature>
<feature type="region of interest" description="Disordered" evidence="7">
    <location>
        <begin position="610"/>
        <end position="636"/>
    </location>
</feature>
<name>A0A4V3XAZ8_9APHY</name>
<feature type="compositionally biased region" description="Basic and acidic residues" evidence="7">
    <location>
        <begin position="566"/>
        <end position="584"/>
    </location>
</feature>
<sequence length="730" mass="80525">MWERTLQDLIRGLRANKKDEAKFITQAVDEIRKEIRSKDMELKAAAALKLTYLDMLGYDMSWASFHVVEVMSSSRIHLKSVGYLAASQSFHQDTDVLMLTTNLLKKDFTSKAEDVAVTLNGFSQFVSPDLARDLAPDIIKMLTHSRVHIRKRAIIALYKVIVRYPEVTPQALFGILTPHEPRLVKKLQPPITDLISTTPAISLLYECVHTCIIGGMLQGSLSGNALAKTCVTKLANFLQDDDQNCSQETYENVTDFEWYLSVLLDLAYVASVDIGSAVREQIMDVAARVSAARRYAVQLMVKLLCDDTFLYNAGEEGSCAEVLGAAAWICGEYCGELTEPQKLLTYLLQPMVLTLPPDIVAVYLQAAIKVFGSWAAELADRWDDADLPKVKAVVDSVTASLSRFASNTDIEVQERAANTLQLLAFIRADLTAFQPRPQSAYDFGEAGASDFGIEASTEPRFPKSLYLIQPLFSSYELNPVALAAQAYVPIPEGLDLHAWIVPPPKEDMEDAVDAENNGVEPKAKKSKRGKGKETSANKVKGKKKKEIENGHPEAVVASATETEEEKAERQRNKAERLERMRDDPYYLTDNRASSRLQDDIDSIPVVRLDDLPPLPPPSAENSRLPSLRNTLRTKSPQPFVIDKVGEMPEGVVPSSPAPPSATTSVWNGVAAIPSPIPPLSSFPAYEIEDEIPRMGTPPPIKVTRAKKKPKGPGNGSGKKKRTTEENNSTQ</sequence>
<dbReference type="Pfam" id="PF01602">
    <property type="entry name" value="Adaptin_N"/>
    <property type="match status" value="2"/>
</dbReference>
<organism evidence="9 10">
    <name type="scientific">Hermanssonia centrifuga</name>
    <dbReference type="NCBI Taxonomy" id="98765"/>
    <lineage>
        <taxon>Eukaryota</taxon>
        <taxon>Fungi</taxon>
        <taxon>Dikarya</taxon>
        <taxon>Basidiomycota</taxon>
        <taxon>Agaricomycotina</taxon>
        <taxon>Agaricomycetes</taxon>
        <taxon>Polyporales</taxon>
        <taxon>Meruliaceae</taxon>
        <taxon>Hermanssonia</taxon>
    </lineage>
</organism>
<dbReference type="SUPFAM" id="SSF48371">
    <property type="entry name" value="ARM repeat"/>
    <property type="match status" value="1"/>
</dbReference>
<dbReference type="GO" id="GO:0006623">
    <property type="term" value="P:protein targeting to vacuole"/>
    <property type="evidence" value="ECO:0007669"/>
    <property type="project" value="TreeGrafter"/>
</dbReference>
<feature type="region of interest" description="Disordered" evidence="7">
    <location>
        <begin position="508"/>
        <end position="593"/>
    </location>
</feature>
<proteinExistence type="inferred from homology"/>
<dbReference type="PIRSF" id="PIRSF037092">
    <property type="entry name" value="AP3_complex_delta"/>
    <property type="match status" value="1"/>
</dbReference>
<feature type="domain" description="Clathrin/coatomer adaptor adaptin-like N-terminal" evidence="8">
    <location>
        <begin position="253"/>
        <end position="423"/>
    </location>
</feature>
<gene>
    <name evidence="9" type="ORF">EW026_g2463</name>
</gene>
<dbReference type="GO" id="GO:0006896">
    <property type="term" value="P:Golgi to vacuole transport"/>
    <property type="evidence" value="ECO:0007669"/>
    <property type="project" value="TreeGrafter"/>
</dbReference>
<dbReference type="Proteomes" id="UP000309038">
    <property type="component" value="Unassembled WGS sequence"/>
</dbReference>
<keyword evidence="5" id="KW-0653">Protein transport</keyword>
<comment type="caution">
    <text evidence="9">The sequence shown here is derived from an EMBL/GenBank/DDBJ whole genome shotgun (WGS) entry which is preliminary data.</text>
</comment>
<reference evidence="9 10" key="1">
    <citation type="submission" date="2019-02" db="EMBL/GenBank/DDBJ databases">
        <title>Genome sequencing of the rare red list fungi Phlebia centrifuga.</title>
        <authorList>
            <person name="Buettner E."/>
            <person name="Kellner H."/>
        </authorList>
    </citation>
    <scope>NUCLEOTIDE SEQUENCE [LARGE SCALE GENOMIC DNA]</scope>
    <source>
        <strain evidence="9 10">DSM 108282</strain>
    </source>
</reference>
<dbReference type="InterPro" id="IPR011989">
    <property type="entry name" value="ARM-like"/>
</dbReference>
<dbReference type="AlphaFoldDB" id="A0A4V3XAZ8"/>
<accession>A0A4V3XAZ8</accession>
<dbReference type="InterPro" id="IPR017105">
    <property type="entry name" value="AP3_complex_dsu"/>
</dbReference>
<dbReference type="InterPro" id="IPR002553">
    <property type="entry name" value="Clathrin/coatomer_adapt-like_N"/>
</dbReference>
<dbReference type="GO" id="GO:0010008">
    <property type="term" value="C:endosome membrane"/>
    <property type="evidence" value="ECO:0007669"/>
    <property type="project" value="TreeGrafter"/>
</dbReference>